<proteinExistence type="inferred from homology"/>
<dbReference type="GO" id="GO:0046872">
    <property type="term" value="F:metal ion binding"/>
    <property type="evidence" value="ECO:0007669"/>
    <property type="project" value="UniProtKB-UniRule"/>
</dbReference>
<keyword evidence="10" id="KW-0963">Cytoplasm</keyword>
<comment type="cofactor">
    <cofactor evidence="1">
        <name>[4Fe-4S] cluster</name>
        <dbReference type="ChEBI" id="CHEBI:49883"/>
    </cofactor>
</comment>
<evidence type="ECO:0000256" key="1">
    <source>
        <dbReference type="ARBA" id="ARBA00001966"/>
    </source>
</evidence>
<dbReference type="PANTHER" id="PTHR13932">
    <property type="entry name" value="COPROPORPHYRINIGEN III OXIDASE"/>
    <property type="match status" value="1"/>
</dbReference>
<keyword evidence="9 10" id="KW-0143">Chaperone</keyword>
<comment type="function">
    <text evidence="10">Probably acts as a heme chaperone, transferring heme to an unknown acceptor. Binds one molecule of heme per monomer, possibly covalently. Binds 1 [4Fe-4S] cluster. The cluster is coordinated with 3 cysteines and an exchangeable S-adenosyl-L-methionine.</text>
</comment>
<dbReference type="InterPro" id="IPR034505">
    <property type="entry name" value="Coproporphyrinogen-III_oxidase"/>
</dbReference>
<dbReference type="InterPro" id="IPR013785">
    <property type="entry name" value="Aldolase_TIM"/>
</dbReference>
<dbReference type="InterPro" id="IPR004559">
    <property type="entry name" value="HemW-like"/>
</dbReference>
<dbReference type="GO" id="GO:0051539">
    <property type="term" value="F:4 iron, 4 sulfur cluster binding"/>
    <property type="evidence" value="ECO:0007669"/>
    <property type="project" value="UniProtKB-UniRule"/>
</dbReference>
<dbReference type="GO" id="GO:0005737">
    <property type="term" value="C:cytoplasm"/>
    <property type="evidence" value="ECO:0007669"/>
    <property type="project" value="UniProtKB-SubCell"/>
</dbReference>
<name>A0A918PC35_9SPHN</name>
<accession>A0A918PC35</accession>
<dbReference type="AlphaFoldDB" id="A0A918PC35"/>
<evidence type="ECO:0000256" key="9">
    <source>
        <dbReference type="ARBA" id="ARBA00023186"/>
    </source>
</evidence>
<sequence length="383" mass="41902">MARALYIHWPFCLAKCPYCDFNSHVRDRVDMAAMEAAMLADMRHERAMVEAEPLASIFFGGGTPSLMPPALVGRLLAEAERLWGFAPGIEITLEGNPSSVEAANYAALADAGVNRVSLGLQALDDETLRFLGRLHDAREGLAALEVAQRNFARVSFDLIYARPGQSLQQWEAELTRALAFGTGHLSLYQLTIEPGTRFETMVRKGDFAPLDDDACADMFALTRAMTAAAGLPAYEISNHARPGEESRHNLTYWRYQDYCGIGPGAHGRRMAVATVRHRKPENWLEAVGRCDNGISETRALGTREQASEAMLMGLRLAEGVDLEHTAARFGLTPADLCHADKAAFYAEQGLVRQQGARLTVTERGMNLLDGLLGELVPAELVSP</sequence>
<dbReference type="GO" id="GO:0006779">
    <property type="term" value="P:porphyrin-containing compound biosynthetic process"/>
    <property type="evidence" value="ECO:0007669"/>
    <property type="project" value="InterPro"/>
</dbReference>
<evidence type="ECO:0000256" key="7">
    <source>
        <dbReference type="ARBA" id="ARBA00023004"/>
    </source>
</evidence>
<dbReference type="Proteomes" id="UP000648075">
    <property type="component" value="Unassembled WGS sequence"/>
</dbReference>
<keyword evidence="4 10" id="KW-0349">Heme</keyword>
<keyword evidence="10" id="KW-0004">4Fe-4S</keyword>
<dbReference type="SFLD" id="SFLDF00562">
    <property type="entry name" value="HemN-like__clustered_with_heat"/>
    <property type="match status" value="1"/>
</dbReference>
<comment type="subcellular location">
    <subcellularLocation>
        <location evidence="10">Cytoplasm</location>
    </subcellularLocation>
</comment>
<evidence type="ECO:0000259" key="11">
    <source>
        <dbReference type="PROSITE" id="PS51918"/>
    </source>
</evidence>
<dbReference type="Pfam" id="PF04055">
    <property type="entry name" value="Radical_SAM"/>
    <property type="match status" value="1"/>
</dbReference>
<reference evidence="12" key="2">
    <citation type="submission" date="2020-09" db="EMBL/GenBank/DDBJ databases">
        <authorList>
            <person name="Sun Q."/>
            <person name="Kim S."/>
        </authorList>
    </citation>
    <scope>NUCLEOTIDE SEQUENCE</scope>
    <source>
        <strain evidence="12">KCTC 32255</strain>
    </source>
</reference>
<dbReference type="PANTHER" id="PTHR13932:SF5">
    <property type="entry name" value="RADICAL S-ADENOSYL METHIONINE DOMAIN-CONTAINING PROTEIN 1, MITOCHONDRIAL"/>
    <property type="match status" value="1"/>
</dbReference>
<dbReference type="Pfam" id="PF06969">
    <property type="entry name" value="HemN_C"/>
    <property type="match status" value="1"/>
</dbReference>
<dbReference type="InterPro" id="IPR007197">
    <property type="entry name" value="rSAM"/>
</dbReference>
<evidence type="ECO:0000256" key="5">
    <source>
        <dbReference type="ARBA" id="ARBA00022691"/>
    </source>
</evidence>
<dbReference type="GO" id="GO:0004109">
    <property type="term" value="F:coproporphyrinogen oxidase activity"/>
    <property type="evidence" value="ECO:0007669"/>
    <property type="project" value="InterPro"/>
</dbReference>
<dbReference type="Gene3D" id="3.20.20.70">
    <property type="entry name" value="Aldolase class I"/>
    <property type="match status" value="1"/>
</dbReference>
<dbReference type="SMART" id="SM00729">
    <property type="entry name" value="Elp3"/>
    <property type="match status" value="1"/>
</dbReference>
<evidence type="ECO:0000256" key="2">
    <source>
        <dbReference type="ARBA" id="ARBA00006100"/>
    </source>
</evidence>
<dbReference type="RefSeq" id="WP_189620072.1">
    <property type="nucleotide sequence ID" value="NZ_BMZA01000002.1"/>
</dbReference>
<protein>
    <recommendedName>
        <fullName evidence="3 10">Heme chaperone HemW</fullName>
    </recommendedName>
</protein>
<keyword evidence="13" id="KW-1185">Reference proteome</keyword>
<evidence type="ECO:0000256" key="4">
    <source>
        <dbReference type="ARBA" id="ARBA00022617"/>
    </source>
</evidence>
<keyword evidence="6 10" id="KW-0479">Metal-binding</keyword>
<keyword evidence="5 10" id="KW-0949">S-adenosyl-L-methionine</keyword>
<dbReference type="SFLD" id="SFLDF00288">
    <property type="entry name" value="HemN-like__clustered_with_nucl"/>
    <property type="match status" value="1"/>
</dbReference>
<evidence type="ECO:0000313" key="12">
    <source>
        <dbReference type="EMBL" id="GGY97453.1"/>
    </source>
</evidence>
<reference evidence="12" key="1">
    <citation type="journal article" date="2014" name="Int. J. Syst. Evol. Microbiol.">
        <title>Complete genome sequence of Corynebacterium casei LMG S-19264T (=DSM 44701T), isolated from a smear-ripened cheese.</title>
        <authorList>
            <consortium name="US DOE Joint Genome Institute (JGI-PGF)"/>
            <person name="Walter F."/>
            <person name="Albersmeier A."/>
            <person name="Kalinowski J."/>
            <person name="Ruckert C."/>
        </authorList>
    </citation>
    <scope>NUCLEOTIDE SEQUENCE</scope>
    <source>
        <strain evidence="12">KCTC 32255</strain>
    </source>
</reference>
<evidence type="ECO:0000256" key="10">
    <source>
        <dbReference type="RuleBase" id="RU364116"/>
    </source>
</evidence>
<comment type="caution">
    <text evidence="12">The sequence shown here is derived from an EMBL/GenBank/DDBJ whole genome shotgun (WGS) entry which is preliminary data.</text>
</comment>
<dbReference type="NCBIfam" id="TIGR00539">
    <property type="entry name" value="hemN_rel"/>
    <property type="match status" value="1"/>
</dbReference>
<organism evidence="12 13">
    <name type="scientific">Novosphingobium colocasiae</name>
    <dbReference type="NCBI Taxonomy" id="1256513"/>
    <lineage>
        <taxon>Bacteria</taxon>
        <taxon>Pseudomonadati</taxon>
        <taxon>Pseudomonadota</taxon>
        <taxon>Alphaproteobacteria</taxon>
        <taxon>Sphingomonadales</taxon>
        <taxon>Sphingomonadaceae</taxon>
        <taxon>Novosphingobium</taxon>
    </lineage>
</organism>
<comment type="similarity">
    <text evidence="2">Belongs to the anaerobic coproporphyrinogen-III oxidase family. HemW subfamily.</text>
</comment>
<dbReference type="SFLD" id="SFLDS00029">
    <property type="entry name" value="Radical_SAM"/>
    <property type="match status" value="1"/>
</dbReference>
<evidence type="ECO:0000256" key="6">
    <source>
        <dbReference type="ARBA" id="ARBA00022723"/>
    </source>
</evidence>
<dbReference type="SUPFAM" id="SSF102114">
    <property type="entry name" value="Radical SAM enzymes"/>
    <property type="match status" value="1"/>
</dbReference>
<dbReference type="InterPro" id="IPR058240">
    <property type="entry name" value="rSAM_sf"/>
</dbReference>
<keyword evidence="8 10" id="KW-0411">Iron-sulfur</keyword>
<evidence type="ECO:0000256" key="8">
    <source>
        <dbReference type="ARBA" id="ARBA00023014"/>
    </source>
</evidence>
<dbReference type="InterPro" id="IPR006638">
    <property type="entry name" value="Elp3/MiaA/NifB-like_rSAM"/>
</dbReference>
<dbReference type="EMBL" id="BMZA01000002">
    <property type="protein sequence ID" value="GGY97453.1"/>
    <property type="molecule type" value="Genomic_DNA"/>
</dbReference>
<evidence type="ECO:0000313" key="13">
    <source>
        <dbReference type="Proteomes" id="UP000648075"/>
    </source>
</evidence>
<dbReference type="CDD" id="cd01335">
    <property type="entry name" value="Radical_SAM"/>
    <property type="match status" value="1"/>
</dbReference>
<gene>
    <name evidence="12" type="primary">hemN</name>
    <name evidence="12" type="ORF">GCM10011614_10580</name>
</gene>
<dbReference type="SFLD" id="SFLDG01065">
    <property type="entry name" value="anaerobic_coproporphyrinogen-I"/>
    <property type="match status" value="1"/>
</dbReference>
<dbReference type="InterPro" id="IPR010723">
    <property type="entry name" value="HemN_C"/>
</dbReference>
<keyword evidence="7 10" id="KW-0408">Iron</keyword>
<dbReference type="PROSITE" id="PS51918">
    <property type="entry name" value="RADICAL_SAM"/>
    <property type="match status" value="1"/>
</dbReference>
<evidence type="ECO:0000256" key="3">
    <source>
        <dbReference type="ARBA" id="ARBA00017228"/>
    </source>
</evidence>
<feature type="domain" description="Radical SAM core" evidence="11">
    <location>
        <begin position="1"/>
        <end position="232"/>
    </location>
</feature>